<accession>A0A6J7ETE9</accession>
<organism evidence="3">
    <name type="scientific">freshwater metagenome</name>
    <dbReference type="NCBI Taxonomy" id="449393"/>
    <lineage>
        <taxon>unclassified sequences</taxon>
        <taxon>metagenomes</taxon>
        <taxon>ecological metagenomes</taxon>
    </lineage>
</organism>
<keyword evidence="2" id="KW-0472">Membrane</keyword>
<gene>
    <name evidence="3" type="ORF">UFOPK3444_01592</name>
</gene>
<dbReference type="PANTHER" id="PTHR24637">
    <property type="entry name" value="COLLAGEN"/>
    <property type="match status" value="1"/>
</dbReference>
<feature type="compositionally biased region" description="Low complexity" evidence="1">
    <location>
        <begin position="72"/>
        <end position="87"/>
    </location>
</feature>
<dbReference type="AlphaFoldDB" id="A0A6J7ETE9"/>
<evidence type="ECO:0000256" key="1">
    <source>
        <dbReference type="SAM" id="MobiDB-lite"/>
    </source>
</evidence>
<reference evidence="3" key="1">
    <citation type="submission" date="2020-05" db="EMBL/GenBank/DDBJ databases">
        <authorList>
            <person name="Chiriac C."/>
            <person name="Salcher M."/>
            <person name="Ghai R."/>
            <person name="Kavagutti S V."/>
        </authorList>
    </citation>
    <scope>NUCLEOTIDE SEQUENCE</scope>
</reference>
<name>A0A6J7ETE9_9ZZZZ</name>
<feature type="compositionally biased region" description="Low complexity" evidence="1">
    <location>
        <begin position="141"/>
        <end position="150"/>
    </location>
</feature>
<protein>
    <submittedName>
        <fullName evidence="3">Unannotated protein</fullName>
    </submittedName>
</protein>
<keyword evidence="2" id="KW-1133">Transmembrane helix</keyword>
<dbReference type="InterPro" id="IPR008983">
    <property type="entry name" value="Tumour_necrosis_fac-like_dom"/>
</dbReference>
<keyword evidence="2" id="KW-0812">Transmembrane</keyword>
<evidence type="ECO:0000313" key="3">
    <source>
        <dbReference type="EMBL" id="CAB4882663.1"/>
    </source>
</evidence>
<dbReference type="Gene3D" id="2.60.120.40">
    <property type="match status" value="1"/>
</dbReference>
<dbReference type="EMBL" id="CAFBLU010000050">
    <property type="protein sequence ID" value="CAB4882663.1"/>
    <property type="molecule type" value="Genomic_DNA"/>
</dbReference>
<feature type="transmembrane region" description="Helical" evidence="2">
    <location>
        <begin position="20"/>
        <end position="39"/>
    </location>
</feature>
<evidence type="ECO:0000256" key="2">
    <source>
        <dbReference type="SAM" id="Phobius"/>
    </source>
</evidence>
<proteinExistence type="predicted"/>
<dbReference type="PANTHER" id="PTHR24637:SF421">
    <property type="entry name" value="CUTICLE COLLAGEN DPY-2"/>
    <property type="match status" value="1"/>
</dbReference>
<feature type="region of interest" description="Disordered" evidence="1">
    <location>
        <begin position="112"/>
        <end position="157"/>
    </location>
</feature>
<sequence>MARWPDTGTVVCVNKNFNLSTAMAVAALFIALGGSAMSASRLVRPGVRGQDGLSGSPGVPGRTGTAGLYGEPGVPGSSGQAGAQGASGASGGTGTAGVKGATGATGAIGPVGEAGSAGAKGDTGNIGPAGPDGPEGPLGPVGPVGLTGPEGPIGPAGNGVRPYSGVFVSTVSQAVAPAHVIVPITYNVTEFSDGVTLGSPASTLVFAHAGLYNIQFSAQASKTGPGVDTMDIWPRINGSDVPNSDSQITLTTATDRTIPAWNFIFNLSAGDVVELMMSSSDGTFNLLAIPPQVGPVRPSVPSMIITATRVG</sequence>
<feature type="region of interest" description="Disordered" evidence="1">
    <location>
        <begin position="48"/>
        <end position="95"/>
    </location>
</feature>